<keyword evidence="2" id="KW-0902">Two-component regulatory system</keyword>
<evidence type="ECO:0000259" key="8">
    <source>
        <dbReference type="PROSITE" id="PS50110"/>
    </source>
</evidence>
<keyword evidence="3" id="KW-0805">Transcription regulation</keyword>
<dbReference type="SUPFAM" id="SSF52172">
    <property type="entry name" value="CheY-like"/>
    <property type="match status" value="1"/>
</dbReference>
<evidence type="ECO:0000256" key="6">
    <source>
        <dbReference type="PROSITE-ProRule" id="PRU00169"/>
    </source>
</evidence>
<comment type="caution">
    <text evidence="10">The sequence shown here is derived from an EMBL/GenBank/DDBJ whole genome shotgun (WGS) entry which is preliminary data.</text>
</comment>
<evidence type="ECO:0000256" key="3">
    <source>
        <dbReference type="ARBA" id="ARBA00023015"/>
    </source>
</evidence>
<name>A0ABN3UH09_9ACTN</name>
<gene>
    <name evidence="10" type="ORF">GCM10010439_48990</name>
</gene>
<evidence type="ECO:0000259" key="9">
    <source>
        <dbReference type="PROSITE" id="PS51755"/>
    </source>
</evidence>
<keyword evidence="5" id="KW-0804">Transcription</keyword>
<feature type="DNA-binding region" description="OmpR/PhoB-type" evidence="7">
    <location>
        <begin position="89"/>
        <end position="183"/>
    </location>
</feature>
<evidence type="ECO:0000256" key="2">
    <source>
        <dbReference type="ARBA" id="ARBA00023012"/>
    </source>
</evidence>
<dbReference type="InterPro" id="IPR001789">
    <property type="entry name" value="Sig_transdc_resp-reg_receiver"/>
</dbReference>
<dbReference type="Pfam" id="PF00486">
    <property type="entry name" value="Trans_reg_C"/>
    <property type="match status" value="1"/>
</dbReference>
<dbReference type="PROSITE" id="PS51755">
    <property type="entry name" value="OMPR_PHOB"/>
    <property type="match status" value="1"/>
</dbReference>
<keyword evidence="1 6" id="KW-0597">Phosphoprotein</keyword>
<evidence type="ECO:0000313" key="10">
    <source>
        <dbReference type="EMBL" id="GAA2732078.1"/>
    </source>
</evidence>
<feature type="domain" description="Response regulatory" evidence="8">
    <location>
        <begin position="1"/>
        <end position="80"/>
    </location>
</feature>
<feature type="domain" description="OmpR/PhoB-type" evidence="9">
    <location>
        <begin position="89"/>
        <end position="183"/>
    </location>
</feature>
<dbReference type="InterPro" id="IPR011006">
    <property type="entry name" value="CheY-like_superfamily"/>
</dbReference>
<organism evidence="10 11">
    <name type="scientific">Actinocorallia aurantiaca</name>
    <dbReference type="NCBI Taxonomy" id="46204"/>
    <lineage>
        <taxon>Bacteria</taxon>
        <taxon>Bacillati</taxon>
        <taxon>Actinomycetota</taxon>
        <taxon>Actinomycetes</taxon>
        <taxon>Streptosporangiales</taxon>
        <taxon>Thermomonosporaceae</taxon>
        <taxon>Actinocorallia</taxon>
    </lineage>
</organism>
<dbReference type="PANTHER" id="PTHR48111">
    <property type="entry name" value="REGULATOR OF RPOS"/>
    <property type="match status" value="1"/>
</dbReference>
<dbReference type="Proteomes" id="UP001501842">
    <property type="component" value="Unassembled WGS sequence"/>
</dbReference>
<dbReference type="SMART" id="SM00862">
    <property type="entry name" value="Trans_reg_C"/>
    <property type="match status" value="1"/>
</dbReference>
<dbReference type="EMBL" id="BAAATZ010000021">
    <property type="protein sequence ID" value="GAA2732078.1"/>
    <property type="molecule type" value="Genomic_DNA"/>
</dbReference>
<dbReference type="PANTHER" id="PTHR48111:SF1">
    <property type="entry name" value="TWO-COMPONENT RESPONSE REGULATOR ORR33"/>
    <property type="match status" value="1"/>
</dbReference>
<sequence>MIAEIRPDVIVLDLSELPPPMTPTELHRRVTDAAKPVPVICVVPPGPTAAAPPGRAFARDRTVPRPFGPRTLLTAIAEALRARADDTAADVLHAGDLILDPRTRTVRTGDAPTPLTATEFDLLAHLLRHPGRVFTREQLLASSWPSGANAGVRTVDVHIAQLRAKLGPASPIRTVRGVGYVAG</sequence>
<evidence type="ECO:0000313" key="11">
    <source>
        <dbReference type="Proteomes" id="UP001501842"/>
    </source>
</evidence>
<dbReference type="InterPro" id="IPR039420">
    <property type="entry name" value="WalR-like"/>
</dbReference>
<dbReference type="Gene3D" id="1.10.10.10">
    <property type="entry name" value="Winged helix-like DNA-binding domain superfamily/Winged helix DNA-binding domain"/>
    <property type="match status" value="1"/>
</dbReference>
<dbReference type="InterPro" id="IPR016032">
    <property type="entry name" value="Sig_transdc_resp-reg_C-effctor"/>
</dbReference>
<dbReference type="InterPro" id="IPR036388">
    <property type="entry name" value="WH-like_DNA-bd_sf"/>
</dbReference>
<keyword evidence="11" id="KW-1185">Reference proteome</keyword>
<proteinExistence type="predicted"/>
<evidence type="ECO:0000256" key="1">
    <source>
        <dbReference type="ARBA" id="ARBA00022553"/>
    </source>
</evidence>
<dbReference type="SUPFAM" id="SSF46894">
    <property type="entry name" value="C-terminal effector domain of the bipartite response regulators"/>
    <property type="match status" value="1"/>
</dbReference>
<dbReference type="PROSITE" id="PS50110">
    <property type="entry name" value="RESPONSE_REGULATORY"/>
    <property type="match status" value="1"/>
</dbReference>
<reference evidence="10 11" key="1">
    <citation type="journal article" date="2019" name="Int. J. Syst. Evol. Microbiol.">
        <title>The Global Catalogue of Microorganisms (GCM) 10K type strain sequencing project: providing services to taxonomists for standard genome sequencing and annotation.</title>
        <authorList>
            <consortium name="The Broad Institute Genomics Platform"/>
            <consortium name="The Broad Institute Genome Sequencing Center for Infectious Disease"/>
            <person name="Wu L."/>
            <person name="Ma J."/>
        </authorList>
    </citation>
    <scope>NUCLEOTIDE SEQUENCE [LARGE SCALE GENOMIC DNA]</scope>
    <source>
        <strain evidence="10 11">JCM 8201</strain>
    </source>
</reference>
<keyword evidence="4 7" id="KW-0238">DNA-binding</keyword>
<dbReference type="CDD" id="cd00383">
    <property type="entry name" value="trans_reg_C"/>
    <property type="match status" value="1"/>
</dbReference>
<protein>
    <submittedName>
        <fullName evidence="10">Response regulator transcription factor</fullName>
    </submittedName>
</protein>
<dbReference type="RefSeq" id="WP_344453086.1">
    <property type="nucleotide sequence ID" value="NZ_BAAATZ010000021.1"/>
</dbReference>
<accession>A0ABN3UH09</accession>
<dbReference type="InterPro" id="IPR001867">
    <property type="entry name" value="OmpR/PhoB-type_DNA-bd"/>
</dbReference>
<evidence type="ECO:0000256" key="5">
    <source>
        <dbReference type="ARBA" id="ARBA00023163"/>
    </source>
</evidence>
<evidence type="ECO:0000256" key="4">
    <source>
        <dbReference type="ARBA" id="ARBA00023125"/>
    </source>
</evidence>
<evidence type="ECO:0000256" key="7">
    <source>
        <dbReference type="PROSITE-ProRule" id="PRU01091"/>
    </source>
</evidence>
<feature type="modified residue" description="4-aspartylphosphate" evidence="6">
    <location>
        <position position="13"/>
    </location>
</feature>